<dbReference type="AlphaFoldDB" id="A0A840BGL2"/>
<comment type="caution">
    <text evidence="8">The sequence shown here is derived from an EMBL/GenBank/DDBJ whole genome shotgun (WGS) entry which is preliminary data.</text>
</comment>
<dbReference type="GO" id="GO:0003677">
    <property type="term" value="F:DNA binding"/>
    <property type="evidence" value="ECO:0007669"/>
    <property type="project" value="UniProtKB-KW"/>
</dbReference>
<dbReference type="Pfam" id="PF17805">
    <property type="entry name" value="AsnC_trans_reg2"/>
    <property type="match status" value="2"/>
</dbReference>
<evidence type="ECO:0000313" key="9">
    <source>
        <dbReference type="Proteomes" id="UP000561045"/>
    </source>
</evidence>
<feature type="domain" description="Siroheme decarboxylase AsnC-like ligand binding" evidence="6">
    <location>
        <begin position="264"/>
        <end position="351"/>
    </location>
</feature>
<feature type="domain" description="Siroheme decarboxylase AsnC-like ligand binding" evidence="6">
    <location>
        <begin position="99"/>
        <end position="165"/>
    </location>
</feature>
<dbReference type="EC" id="4.1.1.111" evidence="4"/>
<evidence type="ECO:0000259" key="7">
    <source>
        <dbReference type="Pfam" id="PF22451"/>
    </source>
</evidence>
<sequence>MAFHAFPERTAPGLQPRSLEVFANPAGKGGHKQAATSEETFEFDLINRWQRDLPLETEPFQKMGEAHGRSGRDVLAALRRLRRNGVVSRVGVVLTPSAFGFSTLAAVRVAPEQLDEVAAFISRMPEVNHNYAREHDYNLWFVLTAPDRALIEAALRSIGEVSGCVPLDLPMLSGYHIDLGFDLTDLPIKSTRAVASRLGPMSLDPSQRRLLAELQSGLPLVQRPFARLGSMVGMHEGEVIEQLRQWLATGAIRRLGVVVQHHELGFRANAMCVWDVPDDEVETVGLQMASIPGVNLCYRRARVAGRWPYNLYCMIHGREREAVLGVRESLVTRLSIDHFPSAVLFSGRRYKQCGARYAER</sequence>
<proteinExistence type="inferred from homology"/>
<dbReference type="RefSeq" id="WP_183631754.1">
    <property type="nucleotide sequence ID" value="NZ_BAABLE010000011.1"/>
</dbReference>
<name>A0A840BGL2_9RHOO</name>
<evidence type="ECO:0000256" key="2">
    <source>
        <dbReference type="ARBA" id="ARBA00023444"/>
    </source>
</evidence>
<keyword evidence="9" id="KW-1185">Reference proteome</keyword>
<accession>A0A840BGL2</accession>
<organism evidence="8 9">
    <name type="scientific">Niveibacterium umoris</name>
    <dbReference type="NCBI Taxonomy" id="1193620"/>
    <lineage>
        <taxon>Bacteria</taxon>
        <taxon>Pseudomonadati</taxon>
        <taxon>Pseudomonadota</taxon>
        <taxon>Betaproteobacteria</taxon>
        <taxon>Rhodocyclales</taxon>
        <taxon>Rhodocyclaceae</taxon>
        <taxon>Niveibacterium</taxon>
    </lineage>
</organism>
<comment type="similarity">
    <text evidence="3">Belongs to the Ahb/Nir family.</text>
</comment>
<dbReference type="Gene3D" id="3.30.70.3460">
    <property type="match status" value="2"/>
</dbReference>
<dbReference type="InterPro" id="IPR053953">
    <property type="entry name" value="NirdL-like_HTH"/>
</dbReference>
<protein>
    <recommendedName>
        <fullName evidence="4">siroheme decarboxylase</fullName>
        <ecNumber evidence="4">4.1.1.111</ecNumber>
    </recommendedName>
</protein>
<feature type="domain" description="Siroheme decarboxylase NirL-like HTH" evidence="7">
    <location>
        <begin position="208"/>
        <end position="253"/>
    </location>
</feature>
<keyword evidence="8" id="KW-0238">DNA-binding</keyword>
<evidence type="ECO:0000256" key="1">
    <source>
        <dbReference type="ARBA" id="ARBA00023239"/>
    </source>
</evidence>
<dbReference type="EMBL" id="JACIET010000001">
    <property type="protein sequence ID" value="MBB4011324.1"/>
    <property type="molecule type" value="Genomic_DNA"/>
</dbReference>
<evidence type="ECO:0000259" key="6">
    <source>
        <dbReference type="Pfam" id="PF17805"/>
    </source>
</evidence>
<reference evidence="8 9" key="1">
    <citation type="submission" date="2020-08" db="EMBL/GenBank/DDBJ databases">
        <title>Genomic Encyclopedia of Type Strains, Phase IV (KMG-IV): sequencing the most valuable type-strain genomes for metagenomic binning, comparative biology and taxonomic classification.</title>
        <authorList>
            <person name="Goeker M."/>
        </authorList>
    </citation>
    <scope>NUCLEOTIDE SEQUENCE [LARGE SCALE GENOMIC DNA]</scope>
    <source>
        <strain evidence="8 9">DSM 106739</strain>
    </source>
</reference>
<dbReference type="Proteomes" id="UP000561045">
    <property type="component" value="Unassembled WGS sequence"/>
</dbReference>
<dbReference type="PANTHER" id="PTHR43413:SF1">
    <property type="entry name" value="SIROHEME DECARBOXYLASE NIRL SUBUNIT"/>
    <property type="match status" value="1"/>
</dbReference>
<comment type="pathway">
    <text evidence="2">Porphyrin-containing compound metabolism.</text>
</comment>
<evidence type="ECO:0000256" key="4">
    <source>
        <dbReference type="ARBA" id="ARBA00023471"/>
    </source>
</evidence>
<dbReference type="InterPro" id="IPR050684">
    <property type="entry name" value="HTH-Siroheme_Decarb"/>
</dbReference>
<dbReference type="PANTHER" id="PTHR43413">
    <property type="entry name" value="TRANSCRIPTIONAL REGULATOR, ASNC FAMILY"/>
    <property type="match status" value="1"/>
</dbReference>
<keyword evidence="1" id="KW-0456">Lyase</keyword>
<evidence type="ECO:0000256" key="3">
    <source>
        <dbReference type="ARBA" id="ARBA00023457"/>
    </source>
</evidence>
<dbReference type="GO" id="GO:0016829">
    <property type="term" value="F:lyase activity"/>
    <property type="evidence" value="ECO:0007669"/>
    <property type="project" value="UniProtKB-KW"/>
</dbReference>
<comment type="catalytic activity">
    <reaction evidence="5">
        <text>siroheme + 2 H(+) = 12,18-didecarboxysiroheme + 2 CO2</text>
        <dbReference type="Rhea" id="RHEA:19093"/>
        <dbReference type="ChEBI" id="CHEBI:15378"/>
        <dbReference type="ChEBI" id="CHEBI:16526"/>
        <dbReference type="ChEBI" id="CHEBI:60052"/>
        <dbReference type="ChEBI" id="CHEBI:140497"/>
        <dbReference type="EC" id="4.1.1.111"/>
    </reaction>
</comment>
<gene>
    <name evidence="8" type="ORF">GGR36_000632</name>
</gene>
<dbReference type="InterPro" id="IPR040523">
    <property type="entry name" value="AsnC_trans_reg2"/>
</dbReference>
<dbReference type="Pfam" id="PF22451">
    <property type="entry name" value="NirdL-like_HTH"/>
    <property type="match status" value="2"/>
</dbReference>
<feature type="domain" description="Siroheme decarboxylase NirL-like HTH" evidence="7">
    <location>
        <begin position="45"/>
        <end position="87"/>
    </location>
</feature>
<evidence type="ECO:0000256" key="5">
    <source>
        <dbReference type="ARBA" id="ARBA00048470"/>
    </source>
</evidence>
<evidence type="ECO:0000313" key="8">
    <source>
        <dbReference type="EMBL" id="MBB4011324.1"/>
    </source>
</evidence>